<organism evidence="2 3">
    <name type="scientific">Allochromatium warmingii</name>
    <name type="common">Chromatium warmingii</name>
    <dbReference type="NCBI Taxonomy" id="61595"/>
    <lineage>
        <taxon>Bacteria</taxon>
        <taxon>Pseudomonadati</taxon>
        <taxon>Pseudomonadota</taxon>
        <taxon>Gammaproteobacteria</taxon>
        <taxon>Chromatiales</taxon>
        <taxon>Chromatiaceae</taxon>
        <taxon>Allochromatium</taxon>
    </lineage>
</organism>
<evidence type="ECO:0000259" key="1">
    <source>
        <dbReference type="PROSITE" id="PS51833"/>
    </source>
</evidence>
<name>A0A1H3E3U6_ALLWA</name>
<dbReference type="STRING" id="61595.SAMN05421644_11141"/>
<gene>
    <name evidence="2" type="ORF">SAMN05421644_11141</name>
</gene>
<evidence type="ECO:0000313" key="3">
    <source>
        <dbReference type="Proteomes" id="UP000198672"/>
    </source>
</evidence>
<proteinExistence type="predicted"/>
<dbReference type="PANTHER" id="PTHR33525:SF3">
    <property type="entry name" value="RIBONUCLEASE Y"/>
    <property type="match status" value="1"/>
</dbReference>
<dbReference type="InterPro" id="IPR052340">
    <property type="entry name" value="RNase_Y/CdgJ"/>
</dbReference>
<dbReference type="Gene3D" id="1.10.3210.10">
    <property type="entry name" value="Hypothetical protein af1432"/>
    <property type="match status" value="1"/>
</dbReference>
<dbReference type="PROSITE" id="PS51833">
    <property type="entry name" value="HDOD"/>
    <property type="match status" value="1"/>
</dbReference>
<dbReference type="Proteomes" id="UP000198672">
    <property type="component" value="Unassembled WGS sequence"/>
</dbReference>
<protein>
    <submittedName>
        <fullName evidence="2">HD-like signal output (HDOD) domain, no enzymatic activity</fullName>
    </submittedName>
</protein>
<dbReference type="InterPro" id="IPR013976">
    <property type="entry name" value="HDOD"/>
</dbReference>
<reference evidence="3" key="1">
    <citation type="submission" date="2016-10" db="EMBL/GenBank/DDBJ databases">
        <authorList>
            <person name="Varghese N."/>
            <person name="Submissions S."/>
        </authorList>
    </citation>
    <scope>NUCLEOTIDE SEQUENCE [LARGE SCALE GENOMIC DNA]</scope>
    <source>
        <strain evidence="3">DSM 173</strain>
    </source>
</reference>
<sequence length="290" mass="31638">MSLPTIESLIKGSGRLLAMPRAVGDVLHLLDSPNSRQSEIARHLEQDPALVAILLRLANSPAFAPARTVDSVERAIVLLGREHLRRLLVASALTQAAEHLPNQELLPLETFWRHSSYCAVIARMLAEELAPNLAGSVFLGGLLHDLGQLFLFTQEPNAEHQAFLNSLGDLETLSPSDAERAELGFDHAQLGGALAEHWGLPASLVACIRYHHEPLAAPEDYALAVAIIHVANSLAHLAEFDSRDLLDAPPIESSIIERFKLDEARVTQIIDEAQHQILAVEALRNPKLGE</sequence>
<evidence type="ECO:0000313" key="2">
    <source>
        <dbReference type="EMBL" id="SDX73412.1"/>
    </source>
</evidence>
<dbReference type="SUPFAM" id="SSF109604">
    <property type="entry name" value="HD-domain/PDEase-like"/>
    <property type="match status" value="1"/>
</dbReference>
<feature type="domain" description="HDOD" evidence="1">
    <location>
        <begin position="16"/>
        <end position="214"/>
    </location>
</feature>
<keyword evidence="3" id="KW-1185">Reference proteome</keyword>
<accession>A0A1H3E3U6</accession>
<dbReference type="EMBL" id="FNOW01000011">
    <property type="protein sequence ID" value="SDX73412.1"/>
    <property type="molecule type" value="Genomic_DNA"/>
</dbReference>
<dbReference type="Pfam" id="PF08668">
    <property type="entry name" value="HDOD"/>
    <property type="match status" value="1"/>
</dbReference>
<dbReference type="PANTHER" id="PTHR33525">
    <property type="match status" value="1"/>
</dbReference>
<dbReference type="AlphaFoldDB" id="A0A1H3E3U6"/>